<dbReference type="Gene3D" id="1.10.3720.10">
    <property type="entry name" value="MetI-like"/>
    <property type="match status" value="1"/>
</dbReference>
<comment type="similarity">
    <text evidence="7">Belongs to the binding-protein-dependent transport system permease family.</text>
</comment>
<evidence type="ECO:0000256" key="3">
    <source>
        <dbReference type="ARBA" id="ARBA00022475"/>
    </source>
</evidence>
<keyword evidence="10" id="KW-1185">Reference proteome</keyword>
<keyword evidence="3" id="KW-1003">Cell membrane</keyword>
<dbReference type="AlphaFoldDB" id="A0A6L9SDQ1"/>
<dbReference type="PROSITE" id="PS50928">
    <property type="entry name" value="ABC_TM1"/>
    <property type="match status" value="1"/>
</dbReference>
<evidence type="ECO:0000259" key="8">
    <source>
        <dbReference type="PROSITE" id="PS50928"/>
    </source>
</evidence>
<sequence length="308" mass="33912">MAGAPKGSRNTRKSSLRTHQRWYVPWLFLAFGLTITITFILFPFFNTLGLAFTDATLLRDGQFTGLENFRRMFDDPRFTTALLNSTLYVICVVPFMVVLPLILAALVAGKGRLLGFFRTSYYLPVVMSVVIIGLIWTNLLDSRGLVNSLLQWIGAIDSPIPFLTDRWLLLFSAMMVTVWSGLGYYMVIYLAALANIDQSLYDAASVDGAGTVRTFLSVTMPGVRSTMMLIAMFSSIAAFRVFGEVYVLTGGTGGVGGRNVTMTMLIQSEGTGLQAETGYAGAISLAMFVIMGALLLAQLWYQRREEDA</sequence>
<dbReference type="CDD" id="cd06261">
    <property type="entry name" value="TM_PBP2"/>
    <property type="match status" value="1"/>
</dbReference>
<dbReference type="InterPro" id="IPR051393">
    <property type="entry name" value="ABC_transporter_permease"/>
</dbReference>
<evidence type="ECO:0000256" key="5">
    <source>
        <dbReference type="ARBA" id="ARBA00022989"/>
    </source>
</evidence>
<evidence type="ECO:0000256" key="1">
    <source>
        <dbReference type="ARBA" id="ARBA00004651"/>
    </source>
</evidence>
<feature type="domain" description="ABC transmembrane type-1" evidence="8">
    <location>
        <begin position="82"/>
        <end position="300"/>
    </location>
</feature>
<keyword evidence="2 7" id="KW-0813">Transport</keyword>
<accession>A0A6L9SDQ1</accession>
<dbReference type="InterPro" id="IPR000515">
    <property type="entry name" value="MetI-like"/>
</dbReference>
<organism evidence="9 10">
    <name type="scientific">Phytoactinopolyspora halotolerans</name>
    <dbReference type="NCBI Taxonomy" id="1981512"/>
    <lineage>
        <taxon>Bacteria</taxon>
        <taxon>Bacillati</taxon>
        <taxon>Actinomycetota</taxon>
        <taxon>Actinomycetes</taxon>
        <taxon>Jiangellales</taxon>
        <taxon>Jiangellaceae</taxon>
        <taxon>Phytoactinopolyspora</taxon>
    </lineage>
</organism>
<keyword evidence="4 7" id="KW-0812">Transmembrane</keyword>
<feature type="transmembrane region" description="Helical" evidence="7">
    <location>
        <begin position="279"/>
        <end position="301"/>
    </location>
</feature>
<evidence type="ECO:0000256" key="4">
    <source>
        <dbReference type="ARBA" id="ARBA00022692"/>
    </source>
</evidence>
<dbReference type="SUPFAM" id="SSF161098">
    <property type="entry name" value="MetI-like"/>
    <property type="match status" value="1"/>
</dbReference>
<dbReference type="Pfam" id="PF00528">
    <property type="entry name" value="BPD_transp_1"/>
    <property type="match status" value="1"/>
</dbReference>
<feature type="transmembrane region" description="Helical" evidence="7">
    <location>
        <begin position="167"/>
        <end position="192"/>
    </location>
</feature>
<dbReference type="Proteomes" id="UP000475214">
    <property type="component" value="Unassembled WGS sequence"/>
</dbReference>
<evidence type="ECO:0000256" key="2">
    <source>
        <dbReference type="ARBA" id="ARBA00022448"/>
    </source>
</evidence>
<protein>
    <submittedName>
        <fullName evidence="9">Sugar ABC transporter permease</fullName>
    </submittedName>
</protein>
<proteinExistence type="inferred from homology"/>
<evidence type="ECO:0000256" key="7">
    <source>
        <dbReference type="RuleBase" id="RU363032"/>
    </source>
</evidence>
<dbReference type="GO" id="GO:0055085">
    <property type="term" value="P:transmembrane transport"/>
    <property type="evidence" value="ECO:0007669"/>
    <property type="project" value="InterPro"/>
</dbReference>
<dbReference type="PANTHER" id="PTHR30193:SF44">
    <property type="entry name" value="LACTOSE TRANSPORT SYSTEM PERMEASE PROTEIN LACF"/>
    <property type="match status" value="1"/>
</dbReference>
<feature type="transmembrane region" description="Helical" evidence="7">
    <location>
        <begin position="87"/>
        <end position="109"/>
    </location>
</feature>
<dbReference type="InterPro" id="IPR035906">
    <property type="entry name" value="MetI-like_sf"/>
</dbReference>
<reference evidence="9 10" key="1">
    <citation type="submission" date="2020-02" db="EMBL/GenBank/DDBJ databases">
        <authorList>
            <person name="Li X.-J."/>
            <person name="Han X.-M."/>
        </authorList>
    </citation>
    <scope>NUCLEOTIDE SEQUENCE [LARGE SCALE GENOMIC DNA]</scope>
    <source>
        <strain evidence="9 10">CCTCC AB 2017055</strain>
    </source>
</reference>
<feature type="transmembrane region" description="Helical" evidence="7">
    <location>
        <begin position="22"/>
        <end position="45"/>
    </location>
</feature>
<keyword evidence="5 7" id="KW-1133">Transmembrane helix</keyword>
<comment type="subcellular location">
    <subcellularLocation>
        <location evidence="1 7">Cell membrane</location>
        <topology evidence="1 7">Multi-pass membrane protein</topology>
    </subcellularLocation>
</comment>
<evidence type="ECO:0000313" key="9">
    <source>
        <dbReference type="EMBL" id="NEE02641.1"/>
    </source>
</evidence>
<dbReference type="GO" id="GO:0005886">
    <property type="term" value="C:plasma membrane"/>
    <property type="evidence" value="ECO:0007669"/>
    <property type="project" value="UniProtKB-SubCell"/>
</dbReference>
<keyword evidence="6 7" id="KW-0472">Membrane</keyword>
<evidence type="ECO:0000313" key="10">
    <source>
        <dbReference type="Proteomes" id="UP000475214"/>
    </source>
</evidence>
<evidence type="ECO:0000256" key="6">
    <source>
        <dbReference type="ARBA" id="ARBA00023136"/>
    </source>
</evidence>
<dbReference type="EMBL" id="JAAGOA010000016">
    <property type="protein sequence ID" value="NEE02641.1"/>
    <property type="molecule type" value="Genomic_DNA"/>
</dbReference>
<gene>
    <name evidence="9" type="ORF">G1H10_20965</name>
</gene>
<dbReference type="PANTHER" id="PTHR30193">
    <property type="entry name" value="ABC TRANSPORTER PERMEASE PROTEIN"/>
    <property type="match status" value="1"/>
</dbReference>
<dbReference type="RefSeq" id="WP_163741589.1">
    <property type="nucleotide sequence ID" value="NZ_JAAGOA010000016.1"/>
</dbReference>
<name>A0A6L9SDQ1_9ACTN</name>
<comment type="caution">
    <text evidence="9">The sequence shown here is derived from an EMBL/GenBank/DDBJ whole genome shotgun (WGS) entry which is preliminary data.</text>
</comment>
<feature type="transmembrane region" description="Helical" evidence="7">
    <location>
        <begin position="121"/>
        <end position="139"/>
    </location>
</feature>